<dbReference type="GeneID" id="27720191"/>
<dbReference type="KEGG" id="sapo:SAPIO_CDS1119"/>
<dbReference type="InterPro" id="IPR056884">
    <property type="entry name" value="NPHP3-like_N"/>
</dbReference>
<proteinExistence type="predicted"/>
<evidence type="ECO:0000313" key="3">
    <source>
        <dbReference type="EMBL" id="KEZ46230.1"/>
    </source>
</evidence>
<evidence type="ECO:0000256" key="1">
    <source>
        <dbReference type="ARBA" id="ARBA00022737"/>
    </source>
</evidence>
<evidence type="ECO:0000313" key="4">
    <source>
        <dbReference type="Proteomes" id="UP000028545"/>
    </source>
</evidence>
<dbReference type="Gene3D" id="3.40.50.1820">
    <property type="entry name" value="alpha/beta hydrolase"/>
    <property type="match status" value="1"/>
</dbReference>
<reference evidence="3 4" key="1">
    <citation type="journal article" date="2014" name="Genome Announc.">
        <title>Draft genome sequence of the pathogenic fungus Scedosporium apiospermum.</title>
        <authorList>
            <person name="Vandeputte P."/>
            <person name="Ghamrawi S."/>
            <person name="Rechenmann M."/>
            <person name="Iltis A."/>
            <person name="Giraud S."/>
            <person name="Fleury M."/>
            <person name="Thornton C."/>
            <person name="Delhaes L."/>
            <person name="Meyer W."/>
            <person name="Papon N."/>
            <person name="Bouchara J.P."/>
        </authorList>
    </citation>
    <scope>NUCLEOTIDE SEQUENCE [LARGE SCALE GENOMIC DNA]</scope>
    <source>
        <strain evidence="3 4">IHEM 14462</strain>
    </source>
</reference>
<accession>A0A084GFW8</accession>
<dbReference type="Gene3D" id="3.40.50.300">
    <property type="entry name" value="P-loop containing nucleotide triphosphate hydrolases"/>
    <property type="match status" value="1"/>
</dbReference>
<dbReference type="Gene3D" id="1.25.40.20">
    <property type="entry name" value="Ankyrin repeat-containing domain"/>
    <property type="match status" value="1"/>
</dbReference>
<dbReference type="PANTHER" id="PTHR10039:SF5">
    <property type="entry name" value="NACHT DOMAIN-CONTAINING PROTEIN"/>
    <property type="match status" value="1"/>
</dbReference>
<dbReference type="SUPFAM" id="SSF53474">
    <property type="entry name" value="alpha/beta-Hydrolases"/>
    <property type="match status" value="1"/>
</dbReference>
<dbReference type="OMA" id="SDLAEWG"/>
<dbReference type="InterPro" id="IPR029058">
    <property type="entry name" value="AB_hydrolase_fold"/>
</dbReference>
<dbReference type="AlphaFoldDB" id="A0A084GFW8"/>
<dbReference type="SUPFAM" id="SSF52540">
    <property type="entry name" value="P-loop containing nucleoside triphosphate hydrolases"/>
    <property type="match status" value="1"/>
</dbReference>
<dbReference type="Proteomes" id="UP000028545">
    <property type="component" value="Unassembled WGS sequence"/>
</dbReference>
<dbReference type="InterPro" id="IPR027417">
    <property type="entry name" value="P-loop_NTPase"/>
</dbReference>
<dbReference type="OrthoDB" id="21416at2759"/>
<name>A0A084GFW8_PSEDA</name>
<dbReference type="Pfam" id="PF24883">
    <property type="entry name" value="NPHP3_N"/>
    <property type="match status" value="1"/>
</dbReference>
<dbReference type="VEuPathDB" id="FungiDB:SAPIO_CDS1119"/>
<dbReference type="HOGENOM" id="CLU_281770_0_0_1"/>
<sequence>MGNRGNEDQHVRVPRVEVQDEGFTILHDFPHAVADIVLIHGLQGHPKKTWYYGDYEDPRKSKPSVFSRFHREVDRDKDCFWPEDLLPRDFANCRIMTYGYDSHVSHFFAGAANQGTITDHATSLLHDLCGRRTTHSCRRRAIVWVAHSLGGLLLKEVLRLSWQAPGEELHEVYQQTIATLFLGTPHRGSDLAEWGLMLKAAANAILFDTNRSILRQLKVDSVILDRLIDDFARVYEQSKFDVYTFREGKRLDIGLITMDKVVRDSSARIGYGREQIDMINADHRHMCRFSGFKDNGYLKVFNALSKSIKTKAVPEYARDEKYMQAIRDLPAPETQLRYDQVEPALEGTFEWLFTKESLGFEAWLRSDNPLYWIRGKPASGKSTLMKMALKDPRTAAALERSDTKCSTASFFFHDRGAYIQKSFEGLLRAILDKILSDIPELMGSVYESFRGETDRINFQRFRWTTDFLIAAFDSILQQRNLAASISLFLDALDEYAGDRAHIVEFLQALTKKRKSSVTLKICFSSRMEQVFLDKLSDLPGFHIHEHTDGDISLLVNAKFAANGRMQRCLENGTDKEKEAAQKLKSKILSLAQGVFLWIKLILDELLPEFTDGKSLSDLHKTLDTVPTDLHEFYQYIVEKRINPKYMEESSIVFELVRFDEMYRFVRSRSGNLVEIRHSSGHCGGELWQPSQLDATDTNLASYNVQFLHQSVKTFAGKRSAVNLAAQVPQKRNGFLYLLKLEVVVEIDKETAEHEIPEIVDLVGFATLAELPRTLEDLLRTANPQDSQRCLQSFCRYYLHRGPMSKETSNMVLKELLKYSSNRKALAVIKDLIYAPHSARHRDSYSGRLLLAAGVDSNKFRFRGYFHGVSLLLQQFFENGIKVSTPIPTRWLDPTDGHYWPSWTLMLHVAASHWSTRELVDAVLGAKGVDINALDGKGHTTLDYALYSYGFSVRTVFKTQKGDDKSDHDFDQYTDREWYNERFNVATRLIDRGAKVSGLYKNPHRLKSTDLDQLLLIRLPIDTRLLFPPTLAGGAVADAILENPIDDEWWDMMRKKIKERLIYYIGGNKTESVSELHDSGQ</sequence>
<comment type="caution">
    <text evidence="3">The sequence shown here is derived from an EMBL/GenBank/DDBJ whole genome shotgun (WGS) entry which is preliminary data.</text>
</comment>
<dbReference type="InterPro" id="IPR036770">
    <property type="entry name" value="Ankyrin_rpt-contain_sf"/>
</dbReference>
<feature type="domain" description="Nephrocystin 3-like N-terminal" evidence="2">
    <location>
        <begin position="347"/>
        <end position="526"/>
    </location>
</feature>
<keyword evidence="1" id="KW-0677">Repeat</keyword>
<gene>
    <name evidence="3" type="ORF">SAPIO_CDS1119</name>
</gene>
<dbReference type="EMBL" id="JOWA01000044">
    <property type="protein sequence ID" value="KEZ46230.1"/>
    <property type="molecule type" value="Genomic_DNA"/>
</dbReference>
<evidence type="ECO:0000259" key="2">
    <source>
        <dbReference type="Pfam" id="PF24883"/>
    </source>
</evidence>
<keyword evidence="4" id="KW-1185">Reference proteome</keyword>
<protein>
    <recommendedName>
        <fullName evidence="2">Nephrocystin 3-like N-terminal domain-containing protein</fullName>
    </recommendedName>
</protein>
<dbReference type="PANTHER" id="PTHR10039">
    <property type="entry name" value="AMELOGENIN"/>
    <property type="match status" value="1"/>
</dbReference>
<dbReference type="RefSeq" id="XP_016646029.1">
    <property type="nucleotide sequence ID" value="XM_016784474.1"/>
</dbReference>
<organism evidence="3 4">
    <name type="scientific">Pseudallescheria apiosperma</name>
    <name type="common">Scedosporium apiospermum</name>
    <dbReference type="NCBI Taxonomy" id="563466"/>
    <lineage>
        <taxon>Eukaryota</taxon>
        <taxon>Fungi</taxon>
        <taxon>Dikarya</taxon>
        <taxon>Ascomycota</taxon>
        <taxon>Pezizomycotina</taxon>
        <taxon>Sordariomycetes</taxon>
        <taxon>Hypocreomycetidae</taxon>
        <taxon>Microascales</taxon>
        <taxon>Microascaceae</taxon>
        <taxon>Scedosporium</taxon>
    </lineage>
</organism>